<name>A0AAV4TBN7_CAEEX</name>
<proteinExistence type="predicted"/>
<comment type="caution">
    <text evidence="1">The sequence shown here is derived from an EMBL/GenBank/DDBJ whole genome shotgun (WGS) entry which is preliminary data.</text>
</comment>
<gene>
    <name evidence="1" type="ORF">CEXT_702481</name>
</gene>
<protein>
    <submittedName>
        <fullName evidence="1">Uncharacterized protein</fullName>
    </submittedName>
</protein>
<sequence length="165" mass="19105">MYHTSIEHERKSITMNTQKSSERVENCQIQLNHLHLKPREEIFIICLMCDNEGSSNIEIEQYRRECGVIVIANRSVRSTLPSNLPPIPSMASWYSMVFELIPFAFFNQHKRIQPLLLNATALPISISSEVAFPQLFSRFHELNSTTAKKFQVSAMPYLHGYLFML</sequence>
<evidence type="ECO:0000313" key="1">
    <source>
        <dbReference type="EMBL" id="GIY43540.1"/>
    </source>
</evidence>
<dbReference type="Proteomes" id="UP001054945">
    <property type="component" value="Unassembled WGS sequence"/>
</dbReference>
<organism evidence="1 2">
    <name type="scientific">Caerostris extrusa</name>
    <name type="common">Bark spider</name>
    <name type="synonym">Caerostris bankana</name>
    <dbReference type="NCBI Taxonomy" id="172846"/>
    <lineage>
        <taxon>Eukaryota</taxon>
        <taxon>Metazoa</taxon>
        <taxon>Ecdysozoa</taxon>
        <taxon>Arthropoda</taxon>
        <taxon>Chelicerata</taxon>
        <taxon>Arachnida</taxon>
        <taxon>Araneae</taxon>
        <taxon>Araneomorphae</taxon>
        <taxon>Entelegynae</taxon>
        <taxon>Araneoidea</taxon>
        <taxon>Araneidae</taxon>
        <taxon>Caerostris</taxon>
    </lineage>
</organism>
<dbReference type="AlphaFoldDB" id="A0AAV4TBN7"/>
<dbReference type="EMBL" id="BPLR01010990">
    <property type="protein sequence ID" value="GIY43540.1"/>
    <property type="molecule type" value="Genomic_DNA"/>
</dbReference>
<accession>A0AAV4TBN7</accession>
<keyword evidence="2" id="KW-1185">Reference proteome</keyword>
<evidence type="ECO:0000313" key="2">
    <source>
        <dbReference type="Proteomes" id="UP001054945"/>
    </source>
</evidence>
<reference evidence="1 2" key="1">
    <citation type="submission" date="2021-06" db="EMBL/GenBank/DDBJ databases">
        <title>Caerostris extrusa draft genome.</title>
        <authorList>
            <person name="Kono N."/>
            <person name="Arakawa K."/>
        </authorList>
    </citation>
    <scope>NUCLEOTIDE SEQUENCE [LARGE SCALE GENOMIC DNA]</scope>
</reference>